<proteinExistence type="predicted"/>
<keyword evidence="2" id="KW-1185">Reference proteome</keyword>
<gene>
    <name evidence="1" type="ORF">GCM10007857_25990</name>
</gene>
<reference evidence="2" key="1">
    <citation type="journal article" date="2019" name="Int. J. Syst. Evol. Microbiol.">
        <title>The Global Catalogue of Microorganisms (GCM) 10K type strain sequencing project: providing services to taxonomists for standard genome sequencing and annotation.</title>
        <authorList>
            <consortium name="The Broad Institute Genomics Platform"/>
            <consortium name="The Broad Institute Genome Sequencing Center for Infectious Disease"/>
            <person name="Wu L."/>
            <person name="Ma J."/>
        </authorList>
    </citation>
    <scope>NUCLEOTIDE SEQUENCE [LARGE SCALE GENOMIC DNA]</scope>
    <source>
        <strain evidence="2">NBRC 102520</strain>
    </source>
</reference>
<sequence length="62" mass="7024">MVVSEDFEPAIVPKNFWSKCVQYTSKMKAGSLDRVRTALPPTAVIRCERQKESDALTRNRPA</sequence>
<accession>A0ABQ6AUL2</accession>
<evidence type="ECO:0000313" key="1">
    <source>
        <dbReference type="EMBL" id="GLR85888.1"/>
    </source>
</evidence>
<protein>
    <submittedName>
        <fullName evidence="1">Uncharacterized protein</fullName>
    </submittedName>
</protein>
<evidence type="ECO:0000313" key="2">
    <source>
        <dbReference type="Proteomes" id="UP001156905"/>
    </source>
</evidence>
<comment type="caution">
    <text evidence="1">The sequence shown here is derived from an EMBL/GenBank/DDBJ whole genome shotgun (WGS) entry which is preliminary data.</text>
</comment>
<organism evidence="1 2">
    <name type="scientific">Bradyrhizobium iriomotense</name>
    <dbReference type="NCBI Taxonomy" id="441950"/>
    <lineage>
        <taxon>Bacteria</taxon>
        <taxon>Pseudomonadati</taxon>
        <taxon>Pseudomonadota</taxon>
        <taxon>Alphaproteobacteria</taxon>
        <taxon>Hyphomicrobiales</taxon>
        <taxon>Nitrobacteraceae</taxon>
        <taxon>Bradyrhizobium</taxon>
    </lineage>
</organism>
<dbReference type="EMBL" id="BSOW01000008">
    <property type="protein sequence ID" value="GLR85888.1"/>
    <property type="molecule type" value="Genomic_DNA"/>
</dbReference>
<name>A0ABQ6AUL2_9BRAD</name>
<dbReference type="Proteomes" id="UP001156905">
    <property type="component" value="Unassembled WGS sequence"/>
</dbReference>